<keyword evidence="2" id="KW-1185">Reference proteome</keyword>
<name>A0ABT5VXY4_9BACT</name>
<dbReference type="InterPro" id="IPR008551">
    <property type="entry name" value="TANGO2"/>
</dbReference>
<sequence>MCTLTYIPIGSEDFYFTTNRDESPLREALFPKIYQIDSGEVLFPKDKLAEGTWMMCHEKGFSSCLLNGAFEKHEHKPPYRISRGVMVLEYGNYSSVKDFISNFSFNNIEPFTFIVLNYVNERVLEEVRWDGVSVHYRKLDTAKSYIWSSSTLYNKGARSMRQKWFDDWLTKTTVFSKETILNFHTQTGKDDPINGIVMNRKEKVKTLCVTQIRKEENVLQMSYYDFEMKKLTDYPFK</sequence>
<dbReference type="EMBL" id="JAKJSC010000009">
    <property type="protein sequence ID" value="MDE5420274.1"/>
    <property type="molecule type" value="Genomic_DNA"/>
</dbReference>
<evidence type="ECO:0000313" key="1">
    <source>
        <dbReference type="EMBL" id="MDE5420274.1"/>
    </source>
</evidence>
<dbReference type="RefSeq" id="WP_275111605.1">
    <property type="nucleotide sequence ID" value="NZ_JAKJSC010000009.1"/>
</dbReference>
<evidence type="ECO:0000313" key="2">
    <source>
        <dbReference type="Proteomes" id="UP001528920"/>
    </source>
</evidence>
<proteinExistence type="predicted"/>
<dbReference type="Pfam" id="PF05742">
    <property type="entry name" value="TANGO2"/>
    <property type="match status" value="1"/>
</dbReference>
<protein>
    <submittedName>
        <fullName evidence="1">NRDE family protein</fullName>
    </submittedName>
</protein>
<dbReference type="Proteomes" id="UP001528920">
    <property type="component" value="Unassembled WGS sequence"/>
</dbReference>
<accession>A0ABT5VXY4</accession>
<comment type="caution">
    <text evidence="1">The sequence shown here is derived from an EMBL/GenBank/DDBJ whole genome shotgun (WGS) entry which is preliminary data.</text>
</comment>
<reference evidence="1 2" key="1">
    <citation type="submission" date="2022-01" db="EMBL/GenBank/DDBJ databases">
        <title>Labilibaculum sp. nov, a marine bacterium isolated from Antarctica.</title>
        <authorList>
            <person name="Dai W."/>
        </authorList>
    </citation>
    <scope>NUCLEOTIDE SEQUENCE [LARGE SCALE GENOMIC DNA]</scope>
    <source>
        <strain evidence="1 2">DW002</strain>
    </source>
</reference>
<organism evidence="1 2">
    <name type="scientific">Paralabilibaculum antarcticum</name>
    <dbReference type="NCBI Taxonomy" id="2912572"/>
    <lineage>
        <taxon>Bacteria</taxon>
        <taxon>Pseudomonadati</taxon>
        <taxon>Bacteroidota</taxon>
        <taxon>Bacteroidia</taxon>
        <taxon>Marinilabiliales</taxon>
        <taxon>Marinifilaceae</taxon>
        <taxon>Paralabilibaculum</taxon>
    </lineage>
</organism>
<gene>
    <name evidence="1" type="ORF">L3049_19960</name>
</gene>